<evidence type="ECO:0000313" key="2">
    <source>
        <dbReference type="Proteomes" id="UP000185963"/>
    </source>
</evidence>
<evidence type="ECO:0000313" key="1">
    <source>
        <dbReference type="EMBL" id="OLO71132.1"/>
    </source>
</evidence>
<dbReference type="OrthoDB" id="3405463at2"/>
<dbReference type="InterPro" id="IPR036162">
    <property type="entry name" value="Resolvase-like_N_sf"/>
</dbReference>
<sequence length="72" mass="7335">MTTIGYVRVSTADHSLGIQLDAFNAADYTHVFTDTASAPLTRAPAPLLPSLALDAAGLAVLAVAPAVRTMGP</sequence>
<dbReference type="RefSeq" id="WP_075390056.1">
    <property type="nucleotide sequence ID" value="NZ_MSKS01000013.1"/>
</dbReference>
<organism evidence="1 2">
    <name type="scientific">Actinomyces oris</name>
    <dbReference type="NCBI Taxonomy" id="544580"/>
    <lineage>
        <taxon>Bacteria</taxon>
        <taxon>Bacillati</taxon>
        <taxon>Actinomycetota</taxon>
        <taxon>Actinomycetes</taxon>
        <taxon>Actinomycetales</taxon>
        <taxon>Actinomycetaceae</taxon>
        <taxon>Actinomyces</taxon>
    </lineage>
</organism>
<dbReference type="SUPFAM" id="SSF53041">
    <property type="entry name" value="Resolvase-like"/>
    <property type="match status" value="1"/>
</dbReference>
<dbReference type="Proteomes" id="UP000185963">
    <property type="component" value="Unassembled WGS sequence"/>
</dbReference>
<comment type="caution">
    <text evidence="1">The sequence shown here is derived from an EMBL/GenBank/DDBJ whole genome shotgun (WGS) entry which is preliminary data.</text>
</comment>
<dbReference type="GO" id="GO:0000150">
    <property type="term" value="F:DNA strand exchange activity"/>
    <property type="evidence" value="ECO:0007669"/>
    <property type="project" value="InterPro"/>
</dbReference>
<dbReference type="AlphaFoldDB" id="A0A1Q8WT18"/>
<name>A0A1Q8WT18_9ACTO</name>
<proteinExistence type="predicted"/>
<gene>
    <name evidence="1" type="ORF">BKH20_04215</name>
</gene>
<evidence type="ECO:0008006" key="3">
    <source>
        <dbReference type="Google" id="ProtNLM"/>
    </source>
</evidence>
<dbReference type="GO" id="GO:0003677">
    <property type="term" value="F:DNA binding"/>
    <property type="evidence" value="ECO:0007669"/>
    <property type="project" value="InterPro"/>
</dbReference>
<dbReference type="EMBL" id="MSKS01000013">
    <property type="protein sequence ID" value="OLO71132.1"/>
    <property type="molecule type" value="Genomic_DNA"/>
</dbReference>
<reference evidence="1 2" key="1">
    <citation type="submission" date="2016-12" db="EMBL/GenBank/DDBJ databases">
        <title>Genomic comparison of strains in the 'Actinomyces naeslundii' group.</title>
        <authorList>
            <person name="Mughal S.R."/>
            <person name="Do T."/>
            <person name="Gilbert S.C."/>
            <person name="Witherden E.A."/>
            <person name="Didelot X."/>
            <person name="Beighton D."/>
        </authorList>
    </citation>
    <scope>NUCLEOTIDE SEQUENCE [LARGE SCALE GENOMIC DNA]</scope>
    <source>
        <strain evidence="1 2">WE8B-23</strain>
    </source>
</reference>
<protein>
    <recommendedName>
        <fullName evidence="3">Resolvase/invertase-type recombinase catalytic domain-containing protein</fullName>
    </recommendedName>
</protein>
<accession>A0A1Q8WT18</accession>